<dbReference type="CDD" id="cd22702">
    <property type="entry name" value="FHA_ZEP-like"/>
    <property type="match status" value="1"/>
</dbReference>
<evidence type="ECO:0000256" key="3">
    <source>
        <dbReference type="ARBA" id="ARBA00022827"/>
    </source>
</evidence>
<dbReference type="SMART" id="SM00240">
    <property type="entry name" value="FHA"/>
    <property type="match status" value="1"/>
</dbReference>
<reference evidence="6" key="2">
    <citation type="journal article" date="2023" name="Int. J. Mol. Sci.">
        <title>De Novo Assembly and Annotation of 11 Diverse Shrub Willow (Salix) Genomes Reveals Novel Gene Organization in Sex-Linked Regions.</title>
        <authorList>
            <person name="Hyden B."/>
            <person name="Feng K."/>
            <person name="Yates T.B."/>
            <person name="Jawdy S."/>
            <person name="Cereghino C."/>
            <person name="Smart L.B."/>
            <person name="Muchero W."/>
        </authorList>
    </citation>
    <scope>NUCLEOTIDE SEQUENCE [LARGE SCALE GENOMIC DNA]</scope>
    <source>
        <tissue evidence="6">Shoot tip</tissue>
    </source>
</reference>
<evidence type="ECO:0000313" key="7">
    <source>
        <dbReference type="Proteomes" id="UP001151529"/>
    </source>
</evidence>
<dbReference type="Gene3D" id="2.60.200.20">
    <property type="match status" value="1"/>
</dbReference>
<keyword evidence="4" id="KW-0560">Oxidoreductase</keyword>
<keyword evidence="7" id="KW-1185">Reference proteome</keyword>
<sequence>MLPSFHSYENARRLRVAIIHGMARMAAIMATTYKAYLGVGLGPLSFLTKFRIPHPGRVGGRFFIDIAMPAMLDWVLGGNSSKLEGRSLSCRLSDKADDQLRRWFVDDDALERSLNGEWFLLPFGNEAVASEPISLSRDENKSFVVGSVSQEDFPGMSIVILAPQVSKTHARITYKDGAFYLIDLRSEHGTYITDIEGRRYRLPPNFTARFRPSDTIQFGSDNKATFRVKVIRSPTMISEKDEGQVLQSV</sequence>
<evidence type="ECO:0000256" key="4">
    <source>
        <dbReference type="ARBA" id="ARBA00023002"/>
    </source>
</evidence>
<dbReference type="PANTHER" id="PTHR46496">
    <property type="match status" value="1"/>
</dbReference>
<dbReference type="EMBL" id="JAPFFL010000014">
    <property type="protein sequence ID" value="KAJ6678417.1"/>
    <property type="molecule type" value="Genomic_DNA"/>
</dbReference>
<dbReference type="OrthoDB" id="687730at2759"/>
<evidence type="ECO:0000256" key="1">
    <source>
        <dbReference type="ARBA" id="ARBA00001974"/>
    </source>
</evidence>
<evidence type="ECO:0000256" key="2">
    <source>
        <dbReference type="ARBA" id="ARBA00022630"/>
    </source>
</evidence>
<dbReference type="PANTHER" id="PTHR46496:SF1">
    <property type="entry name" value="ZEAXANTHIN EPOXIDASE, CHLOROPLASTIC"/>
    <property type="match status" value="1"/>
</dbReference>
<dbReference type="AlphaFoldDB" id="A0A9Q0NYM4"/>
<dbReference type="Pfam" id="PF00498">
    <property type="entry name" value="FHA"/>
    <property type="match status" value="1"/>
</dbReference>
<gene>
    <name evidence="6" type="ORF">OIU85_008949</name>
</gene>
<accession>A0A9Q0NYM4</accession>
<dbReference type="GO" id="GO:0016491">
    <property type="term" value="F:oxidoreductase activity"/>
    <property type="evidence" value="ECO:0007669"/>
    <property type="project" value="UniProtKB-KW"/>
</dbReference>
<keyword evidence="3" id="KW-0274">FAD</keyword>
<evidence type="ECO:0000259" key="5">
    <source>
        <dbReference type="PROSITE" id="PS50006"/>
    </source>
</evidence>
<evidence type="ECO:0000313" key="6">
    <source>
        <dbReference type="EMBL" id="KAJ6678417.1"/>
    </source>
</evidence>
<protein>
    <recommendedName>
        <fullName evidence="5">FHA domain-containing protein</fullName>
    </recommendedName>
</protein>
<feature type="domain" description="FHA" evidence="5">
    <location>
        <begin position="143"/>
        <end position="197"/>
    </location>
</feature>
<comment type="caution">
    <text evidence="6">The sequence shown here is derived from an EMBL/GenBank/DDBJ whole genome shotgun (WGS) entry which is preliminary data.</text>
</comment>
<organism evidence="6 7">
    <name type="scientific">Salix viminalis</name>
    <name type="common">Common osier</name>
    <name type="synonym">Basket willow</name>
    <dbReference type="NCBI Taxonomy" id="40686"/>
    <lineage>
        <taxon>Eukaryota</taxon>
        <taxon>Viridiplantae</taxon>
        <taxon>Streptophyta</taxon>
        <taxon>Embryophyta</taxon>
        <taxon>Tracheophyta</taxon>
        <taxon>Spermatophyta</taxon>
        <taxon>Magnoliopsida</taxon>
        <taxon>eudicotyledons</taxon>
        <taxon>Gunneridae</taxon>
        <taxon>Pentapetalae</taxon>
        <taxon>rosids</taxon>
        <taxon>fabids</taxon>
        <taxon>Malpighiales</taxon>
        <taxon>Salicaceae</taxon>
        <taxon>Saliceae</taxon>
        <taxon>Salix</taxon>
    </lineage>
</organism>
<reference evidence="6" key="1">
    <citation type="submission" date="2022-11" db="EMBL/GenBank/DDBJ databases">
        <authorList>
            <person name="Hyden B.L."/>
            <person name="Feng K."/>
            <person name="Yates T."/>
            <person name="Jawdy S."/>
            <person name="Smart L.B."/>
            <person name="Muchero W."/>
        </authorList>
    </citation>
    <scope>NUCLEOTIDE SEQUENCE</scope>
    <source>
        <tissue evidence="6">Shoot tip</tissue>
    </source>
</reference>
<dbReference type="PROSITE" id="PS50006">
    <property type="entry name" value="FHA_DOMAIN"/>
    <property type="match status" value="1"/>
</dbReference>
<dbReference type="Proteomes" id="UP001151529">
    <property type="component" value="Chromosome 7"/>
</dbReference>
<keyword evidence="2" id="KW-0285">Flavoprotein</keyword>
<dbReference type="InterPro" id="IPR000253">
    <property type="entry name" value="FHA_dom"/>
</dbReference>
<proteinExistence type="predicted"/>
<name>A0A9Q0NYM4_SALVM</name>
<dbReference type="SUPFAM" id="SSF49879">
    <property type="entry name" value="SMAD/FHA domain"/>
    <property type="match status" value="1"/>
</dbReference>
<comment type="cofactor">
    <cofactor evidence="1">
        <name>FAD</name>
        <dbReference type="ChEBI" id="CHEBI:57692"/>
    </cofactor>
</comment>
<dbReference type="InterPro" id="IPR008984">
    <property type="entry name" value="SMAD_FHA_dom_sf"/>
</dbReference>